<dbReference type="EMBL" id="AP024110">
    <property type="protein sequence ID" value="BCM24950.1"/>
    <property type="molecule type" value="Genomic_DNA"/>
</dbReference>
<dbReference type="Proteomes" id="UP000826722">
    <property type="component" value="Chromosome"/>
</dbReference>
<accession>A0A8D5G072</accession>
<evidence type="ECO:0000313" key="1">
    <source>
        <dbReference type="EMBL" id="BCM24950.1"/>
    </source>
</evidence>
<sequence length="84" mass="9113">MTRANPWECGITIAVSFPQQSRNNYIKNGINKSVKLNYDSQINTDLTNIKQACIVNRMKYEGGQVGVNGTAGTSANLVHGALIT</sequence>
<dbReference type="KEGG" id="mpau:ZMTM_12090"/>
<protein>
    <submittedName>
        <fullName evidence="1">Uncharacterized protein</fullName>
    </submittedName>
</protein>
<name>A0A8D5G072_9PROT</name>
<keyword evidence="2" id="KW-1185">Reference proteome</keyword>
<organism evidence="1 2">
    <name type="scientific">Methyloradius palustris</name>
    <dbReference type="NCBI Taxonomy" id="2778876"/>
    <lineage>
        <taxon>Bacteria</taxon>
        <taxon>Pseudomonadati</taxon>
        <taxon>Pseudomonadota</taxon>
        <taxon>Betaproteobacteria</taxon>
        <taxon>Nitrosomonadales</taxon>
        <taxon>Methylophilaceae</taxon>
        <taxon>Methyloradius</taxon>
    </lineage>
</organism>
<evidence type="ECO:0000313" key="2">
    <source>
        <dbReference type="Proteomes" id="UP000826722"/>
    </source>
</evidence>
<reference evidence="1" key="1">
    <citation type="journal article" date="2021" name="Arch. Microbiol.">
        <title>Methyloradius palustris gen. nov., sp. nov., a methanol-oxidizing bacterium isolated from snow.</title>
        <authorList>
            <person name="Miyadera T."/>
            <person name="Kojima H."/>
            <person name="Fukui M."/>
        </authorList>
    </citation>
    <scope>NUCLEOTIDE SEQUENCE</scope>
    <source>
        <strain evidence="1">Zm11</strain>
    </source>
</reference>
<gene>
    <name evidence="1" type="ORF">ZMTM_12090</name>
</gene>
<proteinExistence type="predicted"/>
<dbReference type="AlphaFoldDB" id="A0A8D5G072"/>